<dbReference type="GO" id="GO:0047061">
    <property type="term" value="F:glucose-fructose oxidoreductase activity"/>
    <property type="evidence" value="ECO:0007669"/>
    <property type="project" value="UniProtKB-EC"/>
</dbReference>
<evidence type="ECO:0000256" key="2">
    <source>
        <dbReference type="ARBA" id="ARBA00023002"/>
    </source>
</evidence>
<organism evidence="5 6">
    <name type="scientific">Collinsella aerofaciens</name>
    <dbReference type="NCBI Taxonomy" id="74426"/>
    <lineage>
        <taxon>Bacteria</taxon>
        <taxon>Bacillati</taxon>
        <taxon>Actinomycetota</taxon>
        <taxon>Coriobacteriia</taxon>
        <taxon>Coriobacteriales</taxon>
        <taxon>Coriobacteriaceae</taxon>
        <taxon>Collinsella</taxon>
    </lineage>
</organism>
<dbReference type="Proteomes" id="UP000095468">
    <property type="component" value="Unassembled WGS sequence"/>
</dbReference>
<comment type="similarity">
    <text evidence="1">Belongs to the Gfo/Idh/MocA family.</text>
</comment>
<evidence type="ECO:0000313" key="6">
    <source>
        <dbReference type="Proteomes" id="UP000095468"/>
    </source>
</evidence>
<dbReference type="GO" id="GO:0000166">
    <property type="term" value="F:nucleotide binding"/>
    <property type="evidence" value="ECO:0007669"/>
    <property type="project" value="InterPro"/>
</dbReference>
<keyword evidence="2 5" id="KW-0560">Oxidoreductase</keyword>
<reference evidence="5 6" key="1">
    <citation type="submission" date="2015-09" db="EMBL/GenBank/DDBJ databases">
        <authorList>
            <consortium name="Pathogen Informatics"/>
        </authorList>
    </citation>
    <scope>NUCLEOTIDE SEQUENCE [LARGE SCALE GENOMIC DNA]</scope>
    <source>
        <strain evidence="5 6">2789STDY5608823</strain>
    </source>
</reference>
<accession>A0A174E793</accession>
<evidence type="ECO:0000313" key="5">
    <source>
        <dbReference type="EMBL" id="CUO33631.1"/>
    </source>
</evidence>
<gene>
    <name evidence="5" type="primary">gfo</name>
    <name evidence="5" type="ORF">ERS852381_01400</name>
</gene>
<feature type="domain" description="Gfo/Idh/MocA-like oxidoreductase N-terminal" evidence="3">
    <location>
        <begin position="13"/>
        <end position="140"/>
    </location>
</feature>
<dbReference type="Pfam" id="PF01408">
    <property type="entry name" value="GFO_IDH_MocA"/>
    <property type="match status" value="1"/>
</dbReference>
<evidence type="ECO:0000259" key="3">
    <source>
        <dbReference type="Pfam" id="PF01408"/>
    </source>
</evidence>
<dbReference type="PANTHER" id="PTHR22604:SF105">
    <property type="entry name" value="TRANS-1,2-DIHYDROBENZENE-1,2-DIOL DEHYDROGENASE"/>
    <property type="match status" value="1"/>
</dbReference>
<dbReference type="SUPFAM" id="SSF55347">
    <property type="entry name" value="Glyceraldehyde-3-phosphate dehydrogenase-like, C-terminal domain"/>
    <property type="match status" value="1"/>
</dbReference>
<dbReference type="InterPro" id="IPR050984">
    <property type="entry name" value="Gfo/Idh/MocA_domain"/>
</dbReference>
<dbReference type="Gene3D" id="3.30.360.10">
    <property type="entry name" value="Dihydrodipicolinate Reductase, domain 2"/>
    <property type="match status" value="1"/>
</dbReference>
<dbReference type="EMBL" id="CYYP01000012">
    <property type="protein sequence ID" value="CUO33631.1"/>
    <property type="molecule type" value="Genomic_DNA"/>
</dbReference>
<sequence>MDHRDSCDDLREVRWGVLGAGNISHRFASSLKEVDGARLVAAAGRTPSHVEEFCRAFLIDAAHSYATADDSGDAAYDALIADPDVDAIYLALPHGMHAHWVCRALRAGKAVLCEKPAVLNEEEALSIASTSRERGVLFMEAMKNRFCPMRTRVKGLLASGELGRIVSIESVQKLDYGEPPSSYLLDPLQGGCLYDMGCYAVGWFEDLLASACDVSSREVRWRDVSGGRVDWADEIRMSVGGIPIHMVCDGKAAYESRLTIACERGSLEIERLHRPELAHVKYSDGRTLEINAPFEVDDFYGEIQHATQLIQAGKLESPVMPLAATQRCAHIIDAIRLAL</sequence>
<dbReference type="EC" id="1.1.99.28" evidence="5"/>
<proteinExistence type="inferred from homology"/>
<feature type="domain" description="GFO/IDH/MocA-like oxidoreductase" evidence="4">
    <location>
        <begin position="152"/>
        <end position="268"/>
    </location>
</feature>
<dbReference type="InterPro" id="IPR000683">
    <property type="entry name" value="Gfo/Idh/MocA-like_OxRdtase_N"/>
</dbReference>
<protein>
    <submittedName>
        <fullName evidence="5">Glucose--fructose oxidoreductase</fullName>
        <ecNumber evidence="5">1.1.99.28</ecNumber>
    </submittedName>
</protein>
<evidence type="ECO:0000259" key="4">
    <source>
        <dbReference type="Pfam" id="PF22725"/>
    </source>
</evidence>
<evidence type="ECO:0000256" key="1">
    <source>
        <dbReference type="ARBA" id="ARBA00010928"/>
    </source>
</evidence>
<dbReference type="Gene3D" id="3.40.50.720">
    <property type="entry name" value="NAD(P)-binding Rossmann-like Domain"/>
    <property type="match status" value="1"/>
</dbReference>
<dbReference type="PANTHER" id="PTHR22604">
    <property type="entry name" value="OXIDOREDUCTASES"/>
    <property type="match status" value="1"/>
</dbReference>
<dbReference type="AlphaFoldDB" id="A0A174E793"/>
<dbReference type="RefSeq" id="WP_055286892.1">
    <property type="nucleotide sequence ID" value="NZ_CYYP01000012.1"/>
</dbReference>
<dbReference type="Pfam" id="PF22725">
    <property type="entry name" value="GFO_IDH_MocA_C3"/>
    <property type="match status" value="1"/>
</dbReference>
<dbReference type="SUPFAM" id="SSF51735">
    <property type="entry name" value="NAD(P)-binding Rossmann-fold domains"/>
    <property type="match status" value="1"/>
</dbReference>
<name>A0A174E793_9ACTN</name>
<dbReference type="InterPro" id="IPR036291">
    <property type="entry name" value="NAD(P)-bd_dom_sf"/>
</dbReference>
<dbReference type="InterPro" id="IPR055170">
    <property type="entry name" value="GFO_IDH_MocA-like_dom"/>
</dbReference>